<feature type="domain" description="Aminoglycoside phosphotransferase" evidence="2">
    <location>
        <begin position="23"/>
        <end position="234"/>
    </location>
</feature>
<keyword evidence="3" id="KW-0418">Kinase</keyword>
<organism evidence="3 4">
    <name type="scientific">[Anoxybacillus] calidus</name>
    <dbReference type="NCBI Taxonomy" id="575178"/>
    <lineage>
        <taxon>Bacteria</taxon>
        <taxon>Bacillati</taxon>
        <taxon>Bacillota</taxon>
        <taxon>Bacilli</taxon>
        <taxon>Bacillales</taxon>
        <taxon>Anoxybacillaceae</taxon>
        <taxon>Paranoxybacillus</taxon>
    </lineage>
</organism>
<dbReference type="Gene3D" id="3.30.200.20">
    <property type="entry name" value="Phosphorylase Kinase, domain 1"/>
    <property type="match status" value="1"/>
</dbReference>
<comment type="similarity">
    <text evidence="1">Belongs to the pseudomonas-type ThrB family.</text>
</comment>
<dbReference type="Proteomes" id="UP000580891">
    <property type="component" value="Unassembled WGS sequence"/>
</dbReference>
<dbReference type="EMBL" id="JACDUU010000002">
    <property type="protein sequence ID" value="MBA2871057.1"/>
    <property type="molecule type" value="Genomic_DNA"/>
</dbReference>
<comment type="caution">
    <text evidence="3">The sequence shown here is derived from an EMBL/GenBank/DDBJ whole genome shotgun (WGS) entry which is preliminary data.</text>
</comment>
<dbReference type="InterPro" id="IPR011009">
    <property type="entry name" value="Kinase-like_dom_sf"/>
</dbReference>
<dbReference type="PANTHER" id="PTHR21064:SF6">
    <property type="entry name" value="AMINOGLYCOSIDE PHOSPHOTRANSFERASE DOMAIN-CONTAINING PROTEIN"/>
    <property type="match status" value="1"/>
</dbReference>
<protein>
    <submittedName>
        <fullName evidence="3">Ser/Thr protein kinase RdoA (MazF antagonist)</fullName>
    </submittedName>
</protein>
<evidence type="ECO:0000313" key="4">
    <source>
        <dbReference type="Proteomes" id="UP000580891"/>
    </source>
</evidence>
<proteinExistence type="inferred from homology"/>
<dbReference type="Gene3D" id="3.90.1200.10">
    <property type="match status" value="1"/>
</dbReference>
<dbReference type="InterPro" id="IPR002575">
    <property type="entry name" value="Aminoglycoside_PTrfase"/>
</dbReference>
<keyword evidence="3" id="KW-0808">Transferase</keyword>
<dbReference type="InterPro" id="IPR050249">
    <property type="entry name" value="Pseudomonas-type_ThrB"/>
</dbReference>
<dbReference type="Pfam" id="PF01636">
    <property type="entry name" value="APH"/>
    <property type="match status" value="1"/>
</dbReference>
<keyword evidence="4" id="KW-1185">Reference proteome</keyword>
<name>A0A7V9YZ07_9BACL</name>
<evidence type="ECO:0000313" key="3">
    <source>
        <dbReference type="EMBL" id="MBA2871057.1"/>
    </source>
</evidence>
<accession>A0A7V9YZ07</accession>
<dbReference type="GO" id="GO:0009088">
    <property type="term" value="P:threonine biosynthetic process"/>
    <property type="evidence" value="ECO:0007669"/>
    <property type="project" value="TreeGrafter"/>
</dbReference>
<dbReference type="AlphaFoldDB" id="A0A7V9YZ07"/>
<reference evidence="3 4" key="1">
    <citation type="submission" date="2020-07" db="EMBL/GenBank/DDBJ databases">
        <title>Genomic Encyclopedia of Type Strains, Phase IV (KMG-IV): sequencing the most valuable type-strain genomes for metagenomic binning, comparative biology and taxonomic classification.</title>
        <authorList>
            <person name="Goeker M."/>
        </authorList>
    </citation>
    <scope>NUCLEOTIDE SEQUENCE [LARGE SCALE GENOMIC DNA]</scope>
    <source>
        <strain evidence="3 4">DSM 25220</strain>
    </source>
</reference>
<dbReference type="SUPFAM" id="SSF56112">
    <property type="entry name" value="Protein kinase-like (PK-like)"/>
    <property type="match status" value="1"/>
</dbReference>
<sequence length="334" mass="38647">MNLRQSTLVVKLTPLYGNQVADFQLVTEGYQNIVFRCTHQEETVFIRVAEARRRSVSMIEAELEWLRILRDSGIIVPSPRKSNKGNCIETISLGEDTFYAVAFSKVHGRPMDVTNSQLWNPQLFEKWGETLGRIHSVVPKRQIARPYWGEPLTSASETMAFFEKNEDCILKVRLFETVAQIENLPRSADTFGFIHNDFHQGNVLVHNEGIGIIDFDDCVYGWYAQDIAAALYHAFWQATALGGSDLSFGFSFLQSFLKGYRKPHNLSSEIVRQIPIFLRWREFFLYAVFMKNWPLDSLEIWQTYTLECLRKRIKNGEPYIPLSSNELMLLSEIR</sequence>
<evidence type="ECO:0000259" key="2">
    <source>
        <dbReference type="Pfam" id="PF01636"/>
    </source>
</evidence>
<dbReference type="PANTHER" id="PTHR21064">
    <property type="entry name" value="AMINOGLYCOSIDE PHOSPHOTRANSFERASE DOMAIN-CONTAINING PROTEIN-RELATED"/>
    <property type="match status" value="1"/>
</dbReference>
<dbReference type="GO" id="GO:0004413">
    <property type="term" value="F:homoserine kinase activity"/>
    <property type="evidence" value="ECO:0007669"/>
    <property type="project" value="TreeGrafter"/>
</dbReference>
<dbReference type="RefSeq" id="WP_181536916.1">
    <property type="nucleotide sequence ID" value="NZ_JACDUU010000002.1"/>
</dbReference>
<evidence type="ECO:0000256" key="1">
    <source>
        <dbReference type="ARBA" id="ARBA00038240"/>
    </source>
</evidence>
<gene>
    <name evidence="3" type="ORF">HNQ85_001327</name>
</gene>